<dbReference type="PANTHER" id="PTHR34825">
    <property type="entry name" value="CONSERVED PROTEIN, WITH A WEAK D-GALACTARATE DEHYDRATASE/ALTRONATE HYDROLASE DOMAIN"/>
    <property type="match status" value="1"/>
</dbReference>
<evidence type="ECO:0000313" key="2">
    <source>
        <dbReference type="EMBL" id="AEM78216.1"/>
    </source>
</evidence>
<dbReference type="PANTHER" id="PTHR34825:SF2">
    <property type="entry name" value="AAA-ATPASE-LIKE DOMAIN-CONTAINING PROTEIN"/>
    <property type="match status" value="1"/>
</dbReference>
<name>G2MV37_9THEO</name>
<dbReference type="KEGG" id="twi:Thewi_0769"/>
<dbReference type="InterPro" id="IPR027417">
    <property type="entry name" value="P-loop_NTPase"/>
</dbReference>
<dbReference type="STRING" id="697303.Thewi_0769"/>
<feature type="domain" description="AAA-ATPase-like" evidence="1">
    <location>
        <begin position="5"/>
        <end position="228"/>
    </location>
</feature>
<dbReference type="InterPro" id="IPR012547">
    <property type="entry name" value="PDDEXK_9"/>
</dbReference>
<dbReference type="Pfam" id="PF08011">
    <property type="entry name" value="PDDEXK_9"/>
    <property type="match status" value="1"/>
</dbReference>
<dbReference type="Pfam" id="PF09820">
    <property type="entry name" value="AAA-ATPase_like"/>
    <property type="match status" value="1"/>
</dbReference>
<dbReference type="RefSeq" id="WP_014062508.1">
    <property type="nucleotide sequence ID" value="NC_015958.1"/>
</dbReference>
<sequence>MKKIPYGMSNFRAMREEGYLYVDKTMYIEKIENLNSKYLFFIRPRRFGKSLFLSTLENYYDINNEKDFEKLFGDLYIGKNPTKLKNSYMIFKLNFSGLNTENKDKLKESFLLSMKNSINALLGRYEGILENTEEIRKKIDQITDINAVIMTIINEVKKVGKKIYLIIDEYDHFANDIIAMGDNEFYREIVRASGFVRDFYETLKIGTESVIDRIFITGISPIMLDDLTSGFNIALNVTMDLSLNEMLGFTEEEVVKILEEVGIEEKEREKSLEELKELYDGYLFSAEAEKRIYNPDMVLYYLDSIVRYKKPPRNLIDDNVKTDYGRLNRLTMNEENKALLERIIKEEGIVAEIVTKFSFDRMYDEEYFISLLFYMGLLTIKDYRYNILELGIPNYVIKTMYWEYFGRKLKEENNIKYEMLEIAKAIWEMAFEGKIKNFIKFISEKVLKVLSNRDTIKFDEKYIKIILFSYLTMSNIYKPISEKETEGGYIDIYLEKDIRIPDVKYEWLLELKYVKKSDEKYIDEVIEKGKEQLKRYRESMQFKDKQNLKKALVVFIGKGDYKIFEDQ</sequence>
<protein>
    <submittedName>
        <fullName evidence="2">AAA-ATPase-like protein</fullName>
    </submittedName>
</protein>
<dbReference type="Proteomes" id="UP000008276">
    <property type="component" value="Chromosome"/>
</dbReference>
<organism evidence="2 3">
    <name type="scientific">Thermoanaerobacter wiegelii Rt8.B1</name>
    <dbReference type="NCBI Taxonomy" id="697303"/>
    <lineage>
        <taxon>Bacteria</taxon>
        <taxon>Bacillati</taxon>
        <taxon>Bacillota</taxon>
        <taxon>Clostridia</taxon>
        <taxon>Thermoanaerobacterales</taxon>
        <taxon>Thermoanaerobacteraceae</taxon>
        <taxon>Thermoanaerobacter</taxon>
    </lineage>
</organism>
<dbReference type="EMBL" id="CP002991">
    <property type="protein sequence ID" value="AEM78216.1"/>
    <property type="molecule type" value="Genomic_DNA"/>
</dbReference>
<reference evidence="2 3" key="1">
    <citation type="submission" date="2011-08" db="EMBL/GenBank/DDBJ databases">
        <title>Complete sequence of Thermoanaerobacter wiegelii Rt8.B1.</title>
        <authorList>
            <consortium name="US DOE Joint Genome Institute"/>
            <person name="Lucas S."/>
            <person name="Han J."/>
            <person name="Lapidus A."/>
            <person name="Cheng J.-F."/>
            <person name="Goodwin L."/>
            <person name="Pitluck S."/>
            <person name="Peters L."/>
            <person name="Mikhailova N."/>
            <person name="Zeytun A."/>
            <person name="Daligault H."/>
            <person name="Detter J.C."/>
            <person name="Han C."/>
            <person name="Tapia R."/>
            <person name="Land M."/>
            <person name="Hauser L."/>
            <person name="Kyrpides N."/>
            <person name="Ivanova N."/>
            <person name="Pagani I."/>
            <person name="Hemme C."/>
            <person name="Woyke T."/>
        </authorList>
    </citation>
    <scope>NUCLEOTIDE SEQUENCE [LARGE SCALE GENOMIC DNA]</scope>
    <source>
        <strain evidence="2 3">Rt8.B1</strain>
    </source>
</reference>
<dbReference type="Gene3D" id="3.40.50.300">
    <property type="entry name" value="P-loop containing nucleotide triphosphate hydrolases"/>
    <property type="match status" value="1"/>
</dbReference>
<dbReference type="AlphaFoldDB" id="G2MV37"/>
<dbReference type="InterPro" id="IPR018631">
    <property type="entry name" value="AAA-ATPase-like_dom"/>
</dbReference>
<evidence type="ECO:0000313" key="3">
    <source>
        <dbReference type="Proteomes" id="UP000008276"/>
    </source>
</evidence>
<accession>G2MV37</accession>
<proteinExistence type="predicted"/>
<evidence type="ECO:0000259" key="1">
    <source>
        <dbReference type="Pfam" id="PF09820"/>
    </source>
</evidence>
<keyword evidence="3" id="KW-1185">Reference proteome</keyword>
<gene>
    <name evidence="2" type="ORF">Thewi_0769</name>
</gene>
<dbReference type="HOGENOM" id="CLU_033403_2_0_9"/>
<dbReference type="eggNOG" id="COG1429">
    <property type="taxonomic scope" value="Bacteria"/>
</dbReference>